<dbReference type="PROSITE" id="PS01173">
    <property type="entry name" value="LIPASE_GDXG_HIS"/>
    <property type="match status" value="1"/>
</dbReference>
<dbReference type="Proteomes" id="UP000321805">
    <property type="component" value="Chromosome"/>
</dbReference>
<dbReference type="Pfam" id="PF07859">
    <property type="entry name" value="Abhydrolase_3"/>
    <property type="match status" value="1"/>
</dbReference>
<keyword evidence="5" id="KW-1185">Reference proteome</keyword>
<feature type="domain" description="Alpha/beta hydrolase fold-3" evidence="3">
    <location>
        <begin position="91"/>
        <end position="298"/>
    </location>
</feature>
<evidence type="ECO:0000259" key="3">
    <source>
        <dbReference type="Pfam" id="PF07859"/>
    </source>
</evidence>
<evidence type="ECO:0000313" key="5">
    <source>
        <dbReference type="Proteomes" id="UP000321805"/>
    </source>
</evidence>
<keyword evidence="2 4" id="KW-0378">Hydrolase</keyword>
<proteinExistence type="inferred from homology"/>
<gene>
    <name evidence="4" type="ORF">FSW04_17860</name>
</gene>
<dbReference type="InterPro" id="IPR050300">
    <property type="entry name" value="GDXG_lipolytic_enzyme"/>
</dbReference>
<name>A0A5B8UCP3_9ACTN</name>
<dbReference type="OrthoDB" id="128186at2"/>
<dbReference type="SUPFAM" id="SSF53474">
    <property type="entry name" value="alpha/beta-Hydrolases"/>
    <property type="match status" value="1"/>
</dbReference>
<reference evidence="4 5" key="1">
    <citation type="journal article" date="2018" name="J. Microbiol.">
        <title>Baekduia soli gen. nov., sp. nov., a novel bacterium isolated from the soil of Baekdu Mountain and proposal of a novel family name, Baekduiaceae fam. nov.</title>
        <authorList>
            <person name="An D.S."/>
            <person name="Siddiqi M.Z."/>
            <person name="Kim K.H."/>
            <person name="Yu H.S."/>
            <person name="Im W.T."/>
        </authorList>
    </citation>
    <scope>NUCLEOTIDE SEQUENCE [LARGE SCALE GENOMIC DNA]</scope>
    <source>
        <strain evidence="4 5">BR7-21</strain>
    </source>
</reference>
<dbReference type="InterPro" id="IPR029058">
    <property type="entry name" value="AB_hydrolase_fold"/>
</dbReference>
<dbReference type="InterPro" id="IPR002168">
    <property type="entry name" value="Lipase_GDXG_HIS_AS"/>
</dbReference>
<evidence type="ECO:0000256" key="2">
    <source>
        <dbReference type="ARBA" id="ARBA00022801"/>
    </source>
</evidence>
<comment type="similarity">
    <text evidence="1">Belongs to the 'GDXG' lipolytic enzyme family.</text>
</comment>
<evidence type="ECO:0000256" key="1">
    <source>
        <dbReference type="ARBA" id="ARBA00010515"/>
    </source>
</evidence>
<protein>
    <submittedName>
        <fullName evidence="4">Alpha/beta hydrolase</fullName>
    </submittedName>
</protein>
<dbReference type="EMBL" id="CP042430">
    <property type="protein sequence ID" value="QEC50815.1"/>
    <property type="molecule type" value="Genomic_DNA"/>
</dbReference>
<dbReference type="GO" id="GO:0016787">
    <property type="term" value="F:hydrolase activity"/>
    <property type="evidence" value="ECO:0007669"/>
    <property type="project" value="UniProtKB-KW"/>
</dbReference>
<evidence type="ECO:0000313" key="4">
    <source>
        <dbReference type="EMBL" id="QEC50815.1"/>
    </source>
</evidence>
<accession>A0A5B8UCP3</accession>
<sequence>MAVAGGPSDDPLAGIHPQVRSLLEAAGTADTLPGPADIVAARAAYLQSTLQFGGSAEPVAEVRAIVVPHGDIRLPAALYVPQHAPEADGLVVWLHGGGWYLGDIPTFDRVGRSLANASGMKVLLVEYRLAPEHAHPDPVQDADAVVAWARSKAAARQLAIDPARVVVGGDSAGGQLAAAAVHHARGDGLAPIAAQLLVYPALDPAMDSESYRAFAEGPMLTAADMQGCWEAYLRGAPAEGDDLRMLEHGDHAGVPPAWIAVAGHDPLRDDGLRYAAALRAAGVEVHENVFEDMVHGFLRFGGVVDRTGELIRWLGDAARTTTTAAS</sequence>
<dbReference type="PANTHER" id="PTHR48081:SF8">
    <property type="entry name" value="ALPHA_BETA HYDROLASE FOLD-3 DOMAIN-CONTAINING PROTEIN-RELATED"/>
    <property type="match status" value="1"/>
</dbReference>
<dbReference type="AlphaFoldDB" id="A0A5B8UCP3"/>
<dbReference type="PANTHER" id="PTHR48081">
    <property type="entry name" value="AB HYDROLASE SUPERFAMILY PROTEIN C4A8.06C"/>
    <property type="match status" value="1"/>
</dbReference>
<dbReference type="KEGG" id="bsol:FSW04_17860"/>
<dbReference type="Gene3D" id="3.40.50.1820">
    <property type="entry name" value="alpha/beta hydrolase"/>
    <property type="match status" value="1"/>
</dbReference>
<organism evidence="4 5">
    <name type="scientific">Baekduia soli</name>
    <dbReference type="NCBI Taxonomy" id="496014"/>
    <lineage>
        <taxon>Bacteria</taxon>
        <taxon>Bacillati</taxon>
        <taxon>Actinomycetota</taxon>
        <taxon>Thermoleophilia</taxon>
        <taxon>Solirubrobacterales</taxon>
        <taxon>Baekduiaceae</taxon>
        <taxon>Baekduia</taxon>
    </lineage>
</organism>
<dbReference type="InterPro" id="IPR013094">
    <property type="entry name" value="AB_hydrolase_3"/>
</dbReference>